<gene>
    <name evidence="4" type="ORF">J5N97_028688</name>
</gene>
<dbReference type="AlphaFoldDB" id="A0A9D5BZG4"/>
<sequence length="132" mass="14744">MSASPELTKAPHELSPWRIRVTGRVVESHGKKMASPSPSPSPSSPSAVRIILDTACQTPESKESRIPPISGSCPPPAPRKPKRTAVLCKRRLSELEVFKIEGEDLEKFFMPHSVIKKQKKQQDLHDDHDDHH</sequence>
<name>A0A9D5BZG4_9LILI</name>
<dbReference type="InterPro" id="IPR040389">
    <property type="entry name" value="SMR"/>
</dbReference>
<evidence type="ECO:0000256" key="2">
    <source>
        <dbReference type="ARBA" id="ARBA00023306"/>
    </source>
</evidence>
<dbReference type="OrthoDB" id="779542at2759"/>
<feature type="region of interest" description="Disordered" evidence="3">
    <location>
        <begin position="58"/>
        <end position="82"/>
    </location>
</feature>
<evidence type="ECO:0000256" key="1">
    <source>
        <dbReference type="ARBA" id="ARBA00023013"/>
    </source>
</evidence>
<evidence type="ECO:0000256" key="3">
    <source>
        <dbReference type="SAM" id="MobiDB-lite"/>
    </source>
</evidence>
<dbReference type="EMBL" id="JAGGNH010000009">
    <property type="protein sequence ID" value="KAJ0963566.1"/>
    <property type="molecule type" value="Genomic_DNA"/>
</dbReference>
<reference evidence="4" key="1">
    <citation type="submission" date="2021-03" db="EMBL/GenBank/DDBJ databases">
        <authorList>
            <person name="Li Z."/>
            <person name="Yang C."/>
        </authorList>
    </citation>
    <scope>NUCLEOTIDE SEQUENCE</scope>
    <source>
        <strain evidence="4">Dzin_1.0</strain>
        <tissue evidence="4">Leaf</tissue>
    </source>
</reference>
<keyword evidence="2" id="KW-0131">Cell cycle</keyword>
<dbReference type="GO" id="GO:0032875">
    <property type="term" value="P:regulation of DNA endoreduplication"/>
    <property type="evidence" value="ECO:0007669"/>
    <property type="project" value="InterPro"/>
</dbReference>
<comment type="caution">
    <text evidence="4">The sequence shown here is derived from an EMBL/GenBank/DDBJ whole genome shotgun (WGS) entry which is preliminary data.</text>
</comment>
<dbReference type="PANTHER" id="PTHR33142:SF89">
    <property type="entry name" value="CYCLIN-DEPENDENT PROTEIN KINASE INHIBITOR SMR2"/>
    <property type="match status" value="1"/>
</dbReference>
<accession>A0A9D5BZG4</accession>
<reference evidence="4" key="2">
    <citation type="journal article" date="2022" name="Hortic Res">
        <title>The genome of Dioscorea zingiberensis sheds light on the biosynthesis, origin and evolution of the medicinally important diosgenin saponins.</title>
        <authorList>
            <person name="Li Y."/>
            <person name="Tan C."/>
            <person name="Li Z."/>
            <person name="Guo J."/>
            <person name="Li S."/>
            <person name="Chen X."/>
            <person name="Wang C."/>
            <person name="Dai X."/>
            <person name="Yang H."/>
            <person name="Song W."/>
            <person name="Hou L."/>
            <person name="Xu J."/>
            <person name="Tong Z."/>
            <person name="Xu A."/>
            <person name="Yuan X."/>
            <person name="Wang W."/>
            <person name="Yang Q."/>
            <person name="Chen L."/>
            <person name="Sun Z."/>
            <person name="Wang K."/>
            <person name="Pan B."/>
            <person name="Chen J."/>
            <person name="Bao Y."/>
            <person name="Liu F."/>
            <person name="Qi X."/>
            <person name="Gang D.R."/>
            <person name="Wen J."/>
            <person name="Li J."/>
        </authorList>
    </citation>
    <scope>NUCLEOTIDE SEQUENCE</scope>
    <source>
        <strain evidence="4">Dzin_1.0</strain>
    </source>
</reference>
<dbReference type="PANTHER" id="PTHR33142">
    <property type="entry name" value="CYCLIN-DEPENDENT PROTEIN KINASE INHIBITOR SMR13"/>
    <property type="match status" value="1"/>
</dbReference>
<proteinExistence type="predicted"/>
<protein>
    <submittedName>
        <fullName evidence="4">Uncharacterized protein</fullName>
    </submittedName>
</protein>
<keyword evidence="5" id="KW-1185">Reference proteome</keyword>
<dbReference type="Proteomes" id="UP001085076">
    <property type="component" value="Miscellaneous, Linkage group lg09"/>
</dbReference>
<feature type="region of interest" description="Disordered" evidence="3">
    <location>
        <begin position="26"/>
        <end position="46"/>
    </location>
</feature>
<organism evidence="4 5">
    <name type="scientific">Dioscorea zingiberensis</name>
    <dbReference type="NCBI Taxonomy" id="325984"/>
    <lineage>
        <taxon>Eukaryota</taxon>
        <taxon>Viridiplantae</taxon>
        <taxon>Streptophyta</taxon>
        <taxon>Embryophyta</taxon>
        <taxon>Tracheophyta</taxon>
        <taxon>Spermatophyta</taxon>
        <taxon>Magnoliopsida</taxon>
        <taxon>Liliopsida</taxon>
        <taxon>Dioscoreales</taxon>
        <taxon>Dioscoreaceae</taxon>
        <taxon>Dioscorea</taxon>
    </lineage>
</organism>
<evidence type="ECO:0000313" key="5">
    <source>
        <dbReference type="Proteomes" id="UP001085076"/>
    </source>
</evidence>
<dbReference type="GO" id="GO:0004860">
    <property type="term" value="F:protein kinase inhibitor activity"/>
    <property type="evidence" value="ECO:0007669"/>
    <property type="project" value="UniProtKB-KW"/>
</dbReference>
<evidence type="ECO:0000313" key="4">
    <source>
        <dbReference type="EMBL" id="KAJ0963566.1"/>
    </source>
</evidence>
<keyword evidence="1" id="KW-0649">Protein kinase inhibitor</keyword>